<gene>
    <name evidence="1" type="ORF">Ciccas_004806</name>
</gene>
<dbReference type="Proteomes" id="UP001626550">
    <property type="component" value="Unassembled WGS sequence"/>
</dbReference>
<evidence type="ECO:0000313" key="1">
    <source>
        <dbReference type="EMBL" id="KAL3316547.1"/>
    </source>
</evidence>
<proteinExistence type="predicted"/>
<name>A0ABD2QAI4_9PLAT</name>
<keyword evidence="2" id="KW-1185">Reference proteome</keyword>
<protein>
    <submittedName>
        <fullName evidence="1">Uncharacterized protein</fullName>
    </submittedName>
</protein>
<reference evidence="1 2" key="1">
    <citation type="submission" date="2024-11" db="EMBL/GenBank/DDBJ databases">
        <title>Adaptive evolution of stress response genes in parasites aligns with host niche diversity.</title>
        <authorList>
            <person name="Hahn C."/>
            <person name="Resl P."/>
        </authorList>
    </citation>
    <scope>NUCLEOTIDE SEQUENCE [LARGE SCALE GENOMIC DNA]</scope>
    <source>
        <strain evidence="1">EGGRZ-B1_66</strain>
        <tissue evidence="1">Body</tissue>
    </source>
</reference>
<evidence type="ECO:0000313" key="2">
    <source>
        <dbReference type="Proteomes" id="UP001626550"/>
    </source>
</evidence>
<organism evidence="1 2">
    <name type="scientific">Cichlidogyrus casuarinus</name>
    <dbReference type="NCBI Taxonomy" id="1844966"/>
    <lineage>
        <taxon>Eukaryota</taxon>
        <taxon>Metazoa</taxon>
        <taxon>Spiralia</taxon>
        <taxon>Lophotrochozoa</taxon>
        <taxon>Platyhelminthes</taxon>
        <taxon>Monogenea</taxon>
        <taxon>Monopisthocotylea</taxon>
        <taxon>Dactylogyridea</taxon>
        <taxon>Ancyrocephalidae</taxon>
        <taxon>Cichlidogyrus</taxon>
    </lineage>
</organism>
<dbReference type="AlphaFoldDB" id="A0ABD2QAI4"/>
<comment type="caution">
    <text evidence="1">The sequence shown here is derived from an EMBL/GenBank/DDBJ whole genome shotgun (WGS) entry which is preliminary data.</text>
</comment>
<dbReference type="EMBL" id="JBJKFK010000521">
    <property type="protein sequence ID" value="KAL3316547.1"/>
    <property type="molecule type" value="Genomic_DNA"/>
</dbReference>
<sequence>MIKAAPEREVSGALCVNWDGKWWSACQPRLQFPCQQMIRDVGAGTTPDMVLFALAIRHALRNCALHKRVIRLEQTLAAAATSSHANLPSKERYKSNPIICCRCCLVTCCPWLNDGRNKQPFANLSPATQQTKASPTQTRSLKSPVYLCILIVNFLNFARD</sequence>
<accession>A0ABD2QAI4</accession>